<dbReference type="Proteomes" id="UP001501612">
    <property type="component" value="Unassembled WGS sequence"/>
</dbReference>
<protein>
    <submittedName>
        <fullName evidence="2">Uncharacterized protein</fullName>
    </submittedName>
</protein>
<evidence type="ECO:0000256" key="1">
    <source>
        <dbReference type="SAM" id="MobiDB-lite"/>
    </source>
</evidence>
<evidence type="ECO:0000313" key="2">
    <source>
        <dbReference type="EMBL" id="GAA1913269.1"/>
    </source>
</evidence>
<evidence type="ECO:0000313" key="3">
    <source>
        <dbReference type="Proteomes" id="UP001501612"/>
    </source>
</evidence>
<accession>A0ABN2P8I4</accession>
<proteinExistence type="predicted"/>
<dbReference type="EMBL" id="BAAAMY010000003">
    <property type="protein sequence ID" value="GAA1913269.1"/>
    <property type="molecule type" value="Genomic_DNA"/>
</dbReference>
<reference evidence="2 3" key="1">
    <citation type="journal article" date="2019" name="Int. J. Syst. Evol. Microbiol.">
        <title>The Global Catalogue of Microorganisms (GCM) 10K type strain sequencing project: providing services to taxonomists for standard genome sequencing and annotation.</title>
        <authorList>
            <consortium name="The Broad Institute Genomics Platform"/>
            <consortium name="The Broad Institute Genome Sequencing Center for Infectious Disease"/>
            <person name="Wu L."/>
            <person name="Ma J."/>
        </authorList>
    </citation>
    <scope>NUCLEOTIDE SEQUENCE [LARGE SCALE GENOMIC DNA]</scope>
    <source>
        <strain evidence="2 3">JCM 14046</strain>
    </source>
</reference>
<dbReference type="RefSeq" id="WP_344005415.1">
    <property type="nucleotide sequence ID" value="NZ_BAAAMY010000003.1"/>
</dbReference>
<organism evidence="2 3">
    <name type="scientific">Nocardioides lentus</name>
    <dbReference type="NCBI Taxonomy" id="338077"/>
    <lineage>
        <taxon>Bacteria</taxon>
        <taxon>Bacillati</taxon>
        <taxon>Actinomycetota</taxon>
        <taxon>Actinomycetes</taxon>
        <taxon>Propionibacteriales</taxon>
        <taxon>Nocardioidaceae</taxon>
        <taxon>Nocardioides</taxon>
    </lineage>
</organism>
<name>A0ABN2P8I4_9ACTN</name>
<keyword evidence="3" id="KW-1185">Reference proteome</keyword>
<gene>
    <name evidence="2" type="ORF">GCM10009737_13380</name>
</gene>
<comment type="caution">
    <text evidence="2">The sequence shown here is derived from an EMBL/GenBank/DDBJ whole genome shotgun (WGS) entry which is preliminary data.</text>
</comment>
<feature type="region of interest" description="Disordered" evidence="1">
    <location>
        <begin position="1"/>
        <end position="46"/>
    </location>
</feature>
<sequence length="111" mass="12354">MPRRVSMPAADDLFRPTDDTPRAAEDKRRLAAAPEPDGTRRASGRVRHDEKMTVYVTAGELLDLEEARLALRRRGLAVDRGRLVRAAIAMALADLDEHGDEAELVRRLAPE</sequence>
<feature type="compositionally biased region" description="Basic and acidic residues" evidence="1">
    <location>
        <begin position="12"/>
        <end position="29"/>
    </location>
</feature>